<evidence type="ECO:0000256" key="1">
    <source>
        <dbReference type="SAM" id="MobiDB-lite"/>
    </source>
</evidence>
<dbReference type="PANTHER" id="PTHR31640">
    <property type="entry name" value="TRANSMEMBRANE PROTEIN KIAA1109"/>
    <property type="match status" value="1"/>
</dbReference>
<organism evidence="3 4">
    <name type="scientific">Liparis tanakae</name>
    <name type="common">Tanaka's snailfish</name>
    <dbReference type="NCBI Taxonomy" id="230148"/>
    <lineage>
        <taxon>Eukaryota</taxon>
        <taxon>Metazoa</taxon>
        <taxon>Chordata</taxon>
        <taxon>Craniata</taxon>
        <taxon>Vertebrata</taxon>
        <taxon>Euteleostomi</taxon>
        <taxon>Actinopterygii</taxon>
        <taxon>Neopterygii</taxon>
        <taxon>Teleostei</taxon>
        <taxon>Neoteleostei</taxon>
        <taxon>Acanthomorphata</taxon>
        <taxon>Eupercaria</taxon>
        <taxon>Perciformes</taxon>
        <taxon>Cottioidei</taxon>
        <taxon>Cottales</taxon>
        <taxon>Liparidae</taxon>
        <taxon>Liparis</taxon>
    </lineage>
</organism>
<dbReference type="AlphaFoldDB" id="A0A4Z2E6E6"/>
<dbReference type="InterPro" id="IPR056741">
    <property type="entry name" value="BLTP1_M"/>
</dbReference>
<dbReference type="PANTHER" id="PTHR31640:SF1">
    <property type="entry name" value="BRIDGE-LIKE LIPID TRANSFER PROTEIN FAMILY MEMBER 1"/>
    <property type="match status" value="1"/>
</dbReference>
<feature type="domain" description="Bridge-like lipid transfer protein family member 1 middle region" evidence="2">
    <location>
        <begin position="80"/>
        <end position="198"/>
    </location>
</feature>
<feature type="compositionally biased region" description="Low complexity" evidence="1">
    <location>
        <begin position="103"/>
        <end position="119"/>
    </location>
</feature>
<comment type="caution">
    <text evidence="3">The sequence shown here is derived from an EMBL/GenBank/DDBJ whole genome shotgun (WGS) entry which is preliminary data.</text>
</comment>
<dbReference type="OrthoDB" id="8848903at2759"/>
<evidence type="ECO:0000259" key="2">
    <source>
        <dbReference type="Pfam" id="PF25039"/>
    </source>
</evidence>
<keyword evidence="4" id="KW-1185">Reference proteome</keyword>
<feature type="compositionally biased region" description="Polar residues" evidence="1">
    <location>
        <begin position="9"/>
        <end position="21"/>
    </location>
</feature>
<feature type="compositionally biased region" description="Polar residues" evidence="1">
    <location>
        <begin position="205"/>
        <end position="215"/>
    </location>
</feature>
<dbReference type="GO" id="GO:0098793">
    <property type="term" value="C:presynapse"/>
    <property type="evidence" value="ECO:0007669"/>
    <property type="project" value="GOC"/>
</dbReference>
<protein>
    <recommendedName>
        <fullName evidence="2">Bridge-like lipid transfer protein family member 1 middle region domain-containing protein</fullName>
    </recommendedName>
</protein>
<gene>
    <name evidence="3" type="ORF">EYF80_065703</name>
</gene>
<accession>A0A4Z2E6E6</accession>
<dbReference type="Pfam" id="PF25039">
    <property type="entry name" value="BLTP1_M"/>
    <property type="match status" value="2"/>
</dbReference>
<sequence length="215" mass="23098">MLEKYASATKMQPQSSGSLRSNAGIEKGKEIAARLNVHRIHSQLRGLDSTDIGTCAITAIPFEKSKVLFGLEELEEFSMSGAILYNSFGVMGRSDTGGKTGMSKSNGSTGSQTGSGYSTDVSDDNLPHDTVGPASDANENSDSDDQDEGVESDDLKKDLPLMPPPPDSSSMKLTIREIWFSFAAPTNVRSPSQAISRYDSRRGTRTSLHTGFHTQ</sequence>
<reference evidence="3 4" key="1">
    <citation type="submission" date="2019-03" db="EMBL/GenBank/DDBJ databases">
        <title>First draft genome of Liparis tanakae, snailfish: a comprehensive survey of snailfish specific genes.</title>
        <authorList>
            <person name="Kim W."/>
            <person name="Song I."/>
            <person name="Jeong J.-H."/>
            <person name="Kim D."/>
            <person name="Kim S."/>
            <person name="Ryu S."/>
            <person name="Song J.Y."/>
            <person name="Lee S.K."/>
        </authorList>
    </citation>
    <scope>NUCLEOTIDE SEQUENCE [LARGE SCALE GENOMIC DNA]</scope>
    <source>
        <tissue evidence="3">Muscle</tissue>
    </source>
</reference>
<dbReference type="InterPro" id="IPR033616">
    <property type="entry name" value="BLTP1"/>
</dbReference>
<evidence type="ECO:0000313" key="4">
    <source>
        <dbReference type="Proteomes" id="UP000314294"/>
    </source>
</evidence>
<dbReference type="EMBL" id="SRLO01016170">
    <property type="protein sequence ID" value="TNN24174.1"/>
    <property type="molecule type" value="Genomic_DNA"/>
</dbReference>
<feature type="region of interest" description="Disordered" evidence="1">
    <location>
        <begin position="189"/>
        <end position="215"/>
    </location>
</feature>
<feature type="domain" description="Bridge-like lipid transfer protein family member 1 middle region" evidence="2">
    <location>
        <begin position="1"/>
        <end position="79"/>
    </location>
</feature>
<feature type="region of interest" description="Disordered" evidence="1">
    <location>
        <begin position="1"/>
        <end position="21"/>
    </location>
</feature>
<dbReference type="GO" id="GO:0048488">
    <property type="term" value="P:synaptic vesicle endocytosis"/>
    <property type="evidence" value="ECO:0007669"/>
    <property type="project" value="TreeGrafter"/>
</dbReference>
<dbReference type="Proteomes" id="UP000314294">
    <property type="component" value="Unassembled WGS sequence"/>
</dbReference>
<feature type="region of interest" description="Disordered" evidence="1">
    <location>
        <begin position="96"/>
        <end position="170"/>
    </location>
</feature>
<evidence type="ECO:0000313" key="3">
    <source>
        <dbReference type="EMBL" id="TNN24174.1"/>
    </source>
</evidence>
<proteinExistence type="predicted"/>
<name>A0A4Z2E6E6_9TELE</name>
<feature type="compositionally biased region" description="Acidic residues" evidence="1">
    <location>
        <begin position="139"/>
        <end position="152"/>
    </location>
</feature>